<sequence length="51" mass="5611">MILRHRLRHSSHLRPGAPGRRNRPGLQASDIILVMMAGLLVAAAIFKILQG</sequence>
<keyword evidence="2" id="KW-0812">Transmembrane</keyword>
<evidence type="ECO:0000313" key="3">
    <source>
        <dbReference type="EMBL" id="NYJ14336.1"/>
    </source>
</evidence>
<keyword evidence="2" id="KW-0472">Membrane</keyword>
<gene>
    <name evidence="3" type="ORF">GGI64_005428</name>
</gene>
<comment type="caution">
    <text evidence="3">The sequence shown here is derived from an EMBL/GenBank/DDBJ whole genome shotgun (WGS) entry which is preliminary data.</text>
</comment>
<evidence type="ECO:0000256" key="1">
    <source>
        <dbReference type="SAM" id="MobiDB-lite"/>
    </source>
</evidence>
<feature type="region of interest" description="Disordered" evidence="1">
    <location>
        <begin position="1"/>
        <end position="23"/>
    </location>
</feature>
<feature type="transmembrane region" description="Helical" evidence="2">
    <location>
        <begin position="31"/>
        <end position="49"/>
    </location>
</feature>
<feature type="compositionally biased region" description="Basic residues" evidence="1">
    <location>
        <begin position="1"/>
        <end position="12"/>
    </location>
</feature>
<proteinExistence type="predicted"/>
<dbReference type="EMBL" id="JACBZV010000011">
    <property type="protein sequence ID" value="NYJ14336.1"/>
    <property type="molecule type" value="Genomic_DNA"/>
</dbReference>
<dbReference type="Proteomes" id="UP000535276">
    <property type="component" value="Unassembled WGS sequence"/>
</dbReference>
<evidence type="ECO:0000313" key="4">
    <source>
        <dbReference type="Proteomes" id="UP000535276"/>
    </source>
</evidence>
<dbReference type="AlphaFoldDB" id="A0A7Z0E3D0"/>
<name>A0A7Z0E3D0_RHILE</name>
<protein>
    <submittedName>
        <fullName evidence="3">Uncharacterized protein</fullName>
    </submittedName>
</protein>
<keyword evidence="2" id="KW-1133">Transmembrane helix</keyword>
<reference evidence="3 4" key="1">
    <citation type="submission" date="2020-07" db="EMBL/GenBank/DDBJ databases">
        <title>Genomic Encyclopedia of Type Strains, Phase IV (KMG-V): Genome sequencing to study the core and pangenomes of soil and plant-associated prokaryotes.</title>
        <authorList>
            <person name="Whitman W."/>
        </authorList>
    </citation>
    <scope>NUCLEOTIDE SEQUENCE [LARGE SCALE GENOMIC DNA]</scope>
    <source>
        <strain evidence="3 4">SEMIA 4052</strain>
    </source>
</reference>
<organism evidence="3 4">
    <name type="scientific">Rhizobium leguminosarum</name>
    <dbReference type="NCBI Taxonomy" id="384"/>
    <lineage>
        <taxon>Bacteria</taxon>
        <taxon>Pseudomonadati</taxon>
        <taxon>Pseudomonadota</taxon>
        <taxon>Alphaproteobacteria</taxon>
        <taxon>Hyphomicrobiales</taxon>
        <taxon>Rhizobiaceae</taxon>
        <taxon>Rhizobium/Agrobacterium group</taxon>
        <taxon>Rhizobium</taxon>
    </lineage>
</organism>
<accession>A0A7Z0E3D0</accession>
<evidence type="ECO:0000256" key="2">
    <source>
        <dbReference type="SAM" id="Phobius"/>
    </source>
</evidence>